<accession>A0A0F8X5K5</accession>
<reference evidence="1" key="1">
    <citation type="journal article" date="2015" name="Nature">
        <title>Complex archaea that bridge the gap between prokaryotes and eukaryotes.</title>
        <authorList>
            <person name="Spang A."/>
            <person name="Saw J.H."/>
            <person name="Jorgensen S.L."/>
            <person name="Zaremba-Niedzwiedzka K."/>
            <person name="Martijn J."/>
            <person name="Lind A.E."/>
            <person name="van Eijk R."/>
            <person name="Schleper C."/>
            <person name="Guy L."/>
            <person name="Ettema T.J."/>
        </authorList>
    </citation>
    <scope>NUCLEOTIDE SEQUENCE</scope>
</reference>
<gene>
    <name evidence="1" type="ORF">LCGC14_2987900</name>
</gene>
<feature type="non-terminal residue" evidence="1">
    <location>
        <position position="272"/>
    </location>
</feature>
<name>A0A0F8X5K5_9ZZZZ</name>
<protein>
    <submittedName>
        <fullName evidence="1">Uncharacterized protein</fullName>
    </submittedName>
</protein>
<dbReference type="AlphaFoldDB" id="A0A0F8X5K5"/>
<dbReference type="EMBL" id="LAZR01061194">
    <property type="protein sequence ID" value="KKK64073.1"/>
    <property type="molecule type" value="Genomic_DNA"/>
</dbReference>
<sequence>MTINDVLYAGCVADTKLSLSFTGLSFVETTASSGVFEGTLKLPTEHCDKNGVVESTNGLDIDFEYQDFSDNSGNPNESSSKAAIQSNTGFVSLDRTVYPVPIGTNDFVTHAVGKYLDATPVNIVIQVNDPDFNISANGEDDLDKSNIKLFVKRGSDKLEIDLSTYGNLVETDPESGIFELDVELNQGTSTTAKLDAGGYIKQGDILQVEYSDPNDASGELNTVTDSATFDLRNAVLQTDKSIYVIGQNAIITLIEPDLNLDSETEETWTLDL</sequence>
<evidence type="ECO:0000313" key="1">
    <source>
        <dbReference type="EMBL" id="KKK64073.1"/>
    </source>
</evidence>
<proteinExistence type="predicted"/>
<comment type="caution">
    <text evidence="1">The sequence shown here is derived from an EMBL/GenBank/DDBJ whole genome shotgun (WGS) entry which is preliminary data.</text>
</comment>
<organism evidence="1">
    <name type="scientific">marine sediment metagenome</name>
    <dbReference type="NCBI Taxonomy" id="412755"/>
    <lineage>
        <taxon>unclassified sequences</taxon>
        <taxon>metagenomes</taxon>
        <taxon>ecological metagenomes</taxon>
    </lineage>
</organism>